<evidence type="ECO:0000256" key="1">
    <source>
        <dbReference type="SAM" id="MobiDB-lite"/>
    </source>
</evidence>
<keyword evidence="3" id="KW-1185">Reference proteome</keyword>
<proteinExistence type="predicted"/>
<feature type="region of interest" description="Disordered" evidence="1">
    <location>
        <begin position="139"/>
        <end position="293"/>
    </location>
</feature>
<dbReference type="Gene3D" id="3.30.70.1820">
    <property type="entry name" value="L1 transposable element, RRM domain"/>
    <property type="match status" value="1"/>
</dbReference>
<dbReference type="Proteomes" id="UP001066276">
    <property type="component" value="Chromosome 7"/>
</dbReference>
<comment type="caution">
    <text evidence="2">The sequence shown here is derived from an EMBL/GenBank/DDBJ whole genome shotgun (WGS) entry which is preliminary data.</text>
</comment>
<feature type="compositionally biased region" description="Basic and acidic residues" evidence="1">
    <location>
        <begin position="216"/>
        <end position="226"/>
    </location>
</feature>
<sequence length="563" mass="59474">MGALHVQRSGEAAGGPTLPGAPAGVLVGLRHLQQCERPGRGLSGGGGPHSGLLSSRRLSAARASPCQGHHPPCLGRRRVAGRETAEVHRAPCLGPVRRTAAPSLVRAGKAEAESVPPGLAKAEGGLSLRECFPPELGPRSRASLRHAEGECPARRPRWQSGAGAPVPPKVRSESGGEATGATTGGAPRAVPEGEVGEAPRRSRGESGDWPRNQSEAAERRERRPGLRDGPSPGGPLSLAPGDQRAWRAQSGLWERLDRGEGLGPETLERSGGFPAADGGSPGGGIVRQTGKKERKLEIGARAGVGRSGPGAVALLQPFSTAAAAGRARIEQLGCSGDANWGHAPTKVSKVVDGSQGGLRNRCVVSPLTTHWVTVDGAAATAISGRNCGQLGWTADLHCLVETHPILLVEITWGGIDRLRQRRGPQWSSILQLCRSRSDKLIWEALGARVALEGKVSTVAVEVNLLRADLRKVSDKVKVAERSIVDLQTEVYTLRKQMAQVNTTVGTLEARLEDSEGISRRNNVRLLGFPERAEGSAVESFVEKWIRDILQLEGLSRLSRVFVV</sequence>
<feature type="compositionally biased region" description="Basic and acidic residues" evidence="1">
    <location>
        <begin position="197"/>
        <end position="208"/>
    </location>
</feature>
<feature type="region of interest" description="Disordered" evidence="1">
    <location>
        <begin position="1"/>
        <end position="20"/>
    </location>
</feature>
<dbReference type="AlphaFoldDB" id="A0AAV7PAQ2"/>
<name>A0AAV7PAQ2_PLEWA</name>
<reference evidence="2" key="1">
    <citation type="journal article" date="2022" name="bioRxiv">
        <title>Sequencing and chromosome-scale assembly of the giantPleurodeles waltlgenome.</title>
        <authorList>
            <person name="Brown T."/>
            <person name="Elewa A."/>
            <person name="Iarovenko S."/>
            <person name="Subramanian E."/>
            <person name="Araus A.J."/>
            <person name="Petzold A."/>
            <person name="Susuki M."/>
            <person name="Suzuki K.-i.T."/>
            <person name="Hayashi T."/>
            <person name="Toyoda A."/>
            <person name="Oliveira C."/>
            <person name="Osipova E."/>
            <person name="Leigh N.D."/>
            <person name="Simon A."/>
            <person name="Yun M.H."/>
        </authorList>
    </citation>
    <scope>NUCLEOTIDE SEQUENCE</scope>
    <source>
        <strain evidence="2">20211129_DDA</strain>
        <tissue evidence="2">Liver</tissue>
    </source>
</reference>
<protein>
    <submittedName>
        <fullName evidence="2">Uncharacterized protein</fullName>
    </submittedName>
</protein>
<evidence type="ECO:0000313" key="3">
    <source>
        <dbReference type="Proteomes" id="UP001066276"/>
    </source>
</evidence>
<accession>A0AAV7PAQ2</accession>
<dbReference type="EMBL" id="JANPWB010000011">
    <property type="protein sequence ID" value="KAJ1125397.1"/>
    <property type="molecule type" value="Genomic_DNA"/>
</dbReference>
<evidence type="ECO:0000313" key="2">
    <source>
        <dbReference type="EMBL" id="KAJ1125397.1"/>
    </source>
</evidence>
<organism evidence="2 3">
    <name type="scientific">Pleurodeles waltl</name>
    <name type="common">Iberian ribbed newt</name>
    <dbReference type="NCBI Taxonomy" id="8319"/>
    <lineage>
        <taxon>Eukaryota</taxon>
        <taxon>Metazoa</taxon>
        <taxon>Chordata</taxon>
        <taxon>Craniata</taxon>
        <taxon>Vertebrata</taxon>
        <taxon>Euteleostomi</taxon>
        <taxon>Amphibia</taxon>
        <taxon>Batrachia</taxon>
        <taxon>Caudata</taxon>
        <taxon>Salamandroidea</taxon>
        <taxon>Salamandridae</taxon>
        <taxon>Pleurodelinae</taxon>
        <taxon>Pleurodeles</taxon>
    </lineage>
</organism>
<gene>
    <name evidence="2" type="ORF">NDU88_003829</name>
</gene>
<feature type="compositionally biased region" description="Low complexity" evidence="1">
    <location>
        <begin position="227"/>
        <end position="242"/>
    </location>
</feature>
<feature type="compositionally biased region" description="Low complexity" evidence="1">
    <location>
        <begin position="173"/>
        <end position="186"/>
    </location>
</feature>